<keyword evidence="8" id="KW-1185">Reference proteome</keyword>
<dbReference type="EMBL" id="JABSTV010001255">
    <property type="protein sequence ID" value="KAH7935879.1"/>
    <property type="molecule type" value="Genomic_DNA"/>
</dbReference>
<accession>A0A9D4PEB7</accession>
<protein>
    <recommendedName>
        <fullName evidence="6">Major facilitator superfamily (MFS) profile domain-containing protein</fullName>
    </recommendedName>
</protein>
<reference evidence="7" key="2">
    <citation type="submission" date="2021-09" db="EMBL/GenBank/DDBJ databases">
        <authorList>
            <person name="Jia N."/>
            <person name="Wang J."/>
            <person name="Shi W."/>
            <person name="Du L."/>
            <person name="Sun Y."/>
            <person name="Zhan W."/>
            <person name="Jiang J."/>
            <person name="Wang Q."/>
            <person name="Zhang B."/>
            <person name="Ji P."/>
            <person name="Sakyi L.B."/>
            <person name="Cui X."/>
            <person name="Yuan T."/>
            <person name="Jiang B."/>
            <person name="Yang W."/>
            <person name="Lam T.T.-Y."/>
            <person name="Chang Q."/>
            <person name="Ding S."/>
            <person name="Wang X."/>
            <person name="Zhu J."/>
            <person name="Ruan X."/>
            <person name="Zhao L."/>
            <person name="Wei J."/>
            <person name="Que T."/>
            <person name="Du C."/>
            <person name="Cheng J."/>
            <person name="Dai P."/>
            <person name="Han X."/>
            <person name="Huang E."/>
            <person name="Gao Y."/>
            <person name="Liu J."/>
            <person name="Shao H."/>
            <person name="Ye R."/>
            <person name="Li L."/>
            <person name="Wei W."/>
            <person name="Wang X."/>
            <person name="Wang C."/>
            <person name="Huo Q."/>
            <person name="Li W."/>
            <person name="Guo W."/>
            <person name="Chen H."/>
            <person name="Chen S."/>
            <person name="Zhou L."/>
            <person name="Zhou L."/>
            <person name="Ni X."/>
            <person name="Tian J."/>
            <person name="Zhou Y."/>
            <person name="Sheng Y."/>
            <person name="Liu T."/>
            <person name="Pan Y."/>
            <person name="Xia L."/>
            <person name="Li J."/>
            <person name="Zhao F."/>
            <person name="Cao W."/>
        </authorList>
    </citation>
    <scope>NUCLEOTIDE SEQUENCE</scope>
    <source>
        <strain evidence="7">Rsan-2018</strain>
        <tissue evidence="7">Larvae</tissue>
    </source>
</reference>
<sequence length="352" mass="38363">MVDRFSFLLPIGAVFGSGLGALTSQVMGRRFALFLSALVYMVGYATIFANTAFFTVLFGRFVTGVATGIVSLCVPTYIAEVSLPAQRGSMGGVLQLAITVGILYSYVLGRFLEWQLLAVAGFAGAILLAVLNQYSVESPRWLILSGRRMDAVEALWKLRGTSGKVDEECHAIEQVFARAPTRLSHVLLAAHAHFIQQFSGINMIIFYASSLFADSGISISAADCSIIVASLQARHVHTLAVCYSLGLGPVVWILGAELVCCRDRGMYLAGVCAFNWACVLLVTWFFTSVRDTIQLTGLASFFCMVTIVGAFLLMLFMPETQGQSLEQILLGNFRQPEAASGHSPKYFLWKRM</sequence>
<dbReference type="VEuPathDB" id="VectorBase:RSAN_046660"/>
<dbReference type="AlphaFoldDB" id="A0A9D4PEB7"/>
<evidence type="ECO:0000256" key="4">
    <source>
        <dbReference type="ARBA" id="ARBA00023136"/>
    </source>
</evidence>
<name>A0A9D4PEB7_RHISA</name>
<dbReference type="PROSITE" id="PS50850">
    <property type="entry name" value="MFS"/>
    <property type="match status" value="1"/>
</dbReference>
<evidence type="ECO:0000256" key="3">
    <source>
        <dbReference type="ARBA" id="ARBA00022989"/>
    </source>
</evidence>
<dbReference type="GO" id="GO:0022857">
    <property type="term" value="F:transmembrane transporter activity"/>
    <property type="evidence" value="ECO:0007669"/>
    <property type="project" value="InterPro"/>
</dbReference>
<organism evidence="7 8">
    <name type="scientific">Rhipicephalus sanguineus</name>
    <name type="common">Brown dog tick</name>
    <name type="synonym">Ixodes sanguineus</name>
    <dbReference type="NCBI Taxonomy" id="34632"/>
    <lineage>
        <taxon>Eukaryota</taxon>
        <taxon>Metazoa</taxon>
        <taxon>Ecdysozoa</taxon>
        <taxon>Arthropoda</taxon>
        <taxon>Chelicerata</taxon>
        <taxon>Arachnida</taxon>
        <taxon>Acari</taxon>
        <taxon>Parasitiformes</taxon>
        <taxon>Ixodida</taxon>
        <taxon>Ixodoidea</taxon>
        <taxon>Ixodidae</taxon>
        <taxon>Rhipicephalinae</taxon>
        <taxon>Rhipicephalus</taxon>
        <taxon>Rhipicephalus</taxon>
    </lineage>
</organism>
<dbReference type="PANTHER" id="PTHR48021">
    <property type="match status" value="1"/>
</dbReference>
<feature type="transmembrane region" description="Helical" evidence="5">
    <location>
        <begin position="90"/>
        <end position="108"/>
    </location>
</feature>
<evidence type="ECO:0000256" key="5">
    <source>
        <dbReference type="SAM" id="Phobius"/>
    </source>
</evidence>
<dbReference type="Proteomes" id="UP000821837">
    <property type="component" value="Unassembled WGS sequence"/>
</dbReference>
<keyword evidence="3 5" id="KW-1133">Transmembrane helix</keyword>
<evidence type="ECO:0000256" key="1">
    <source>
        <dbReference type="ARBA" id="ARBA00004141"/>
    </source>
</evidence>
<dbReference type="InterPro" id="IPR036259">
    <property type="entry name" value="MFS_trans_sf"/>
</dbReference>
<dbReference type="InterPro" id="IPR020846">
    <property type="entry name" value="MFS_dom"/>
</dbReference>
<dbReference type="InterPro" id="IPR005829">
    <property type="entry name" value="Sugar_transporter_CS"/>
</dbReference>
<feature type="transmembrane region" description="Helical" evidence="5">
    <location>
        <begin position="298"/>
        <end position="317"/>
    </location>
</feature>
<dbReference type="Pfam" id="PF00083">
    <property type="entry name" value="Sugar_tr"/>
    <property type="match status" value="2"/>
</dbReference>
<dbReference type="SUPFAM" id="SSF103473">
    <property type="entry name" value="MFS general substrate transporter"/>
    <property type="match status" value="1"/>
</dbReference>
<feature type="transmembrane region" description="Helical" evidence="5">
    <location>
        <begin position="235"/>
        <end position="254"/>
    </location>
</feature>
<dbReference type="InterPro" id="IPR005828">
    <property type="entry name" value="MFS_sugar_transport-like"/>
</dbReference>
<feature type="domain" description="Major facilitator superfamily (MFS) profile" evidence="6">
    <location>
        <begin position="1"/>
        <end position="352"/>
    </location>
</feature>
<feature type="transmembrane region" description="Helical" evidence="5">
    <location>
        <begin position="114"/>
        <end position="131"/>
    </location>
</feature>
<feature type="transmembrane region" description="Helical" evidence="5">
    <location>
        <begin position="31"/>
        <end position="51"/>
    </location>
</feature>
<feature type="transmembrane region" description="Helical" evidence="5">
    <location>
        <begin position="266"/>
        <end position="286"/>
    </location>
</feature>
<feature type="transmembrane region" description="Helical" evidence="5">
    <location>
        <begin position="6"/>
        <end position="24"/>
    </location>
</feature>
<evidence type="ECO:0000313" key="8">
    <source>
        <dbReference type="Proteomes" id="UP000821837"/>
    </source>
</evidence>
<dbReference type="InterPro" id="IPR050549">
    <property type="entry name" value="MFS_Trehalose_Transporter"/>
</dbReference>
<proteinExistence type="predicted"/>
<evidence type="ECO:0000259" key="6">
    <source>
        <dbReference type="PROSITE" id="PS50850"/>
    </source>
</evidence>
<dbReference type="PROSITE" id="PS00217">
    <property type="entry name" value="SUGAR_TRANSPORT_2"/>
    <property type="match status" value="1"/>
</dbReference>
<evidence type="ECO:0000256" key="2">
    <source>
        <dbReference type="ARBA" id="ARBA00022692"/>
    </source>
</evidence>
<dbReference type="PANTHER" id="PTHR48021:SF1">
    <property type="entry name" value="GH07001P-RELATED"/>
    <property type="match status" value="1"/>
</dbReference>
<comment type="subcellular location">
    <subcellularLocation>
        <location evidence="1">Membrane</location>
        <topology evidence="1">Multi-pass membrane protein</topology>
    </subcellularLocation>
</comment>
<evidence type="ECO:0000313" key="7">
    <source>
        <dbReference type="EMBL" id="KAH7935879.1"/>
    </source>
</evidence>
<gene>
    <name evidence="7" type="ORF">HPB52_014448</name>
</gene>
<reference evidence="7" key="1">
    <citation type="journal article" date="2020" name="Cell">
        <title>Large-Scale Comparative Analyses of Tick Genomes Elucidate Their Genetic Diversity and Vector Capacities.</title>
        <authorList>
            <consortium name="Tick Genome and Microbiome Consortium (TIGMIC)"/>
            <person name="Jia N."/>
            <person name="Wang J."/>
            <person name="Shi W."/>
            <person name="Du L."/>
            <person name="Sun Y."/>
            <person name="Zhan W."/>
            <person name="Jiang J.F."/>
            <person name="Wang Q."/>
            <person name="Zhang B."/>
            <person name="Ji P."/>
            <person name="Bell-Sakyi L."/>
            <person name="Cui X.M."/>
            <person name="Yuan T.T."/>
            <person name="Jiang B.G."/>
            <person name="Yang W.F."/>
            <person name="Lam T.T."/>
            <person name="Chang Q.C."/>
            <person name="Ding S.J."/>
            <person name="Wang X.J."/>
            <person name="Zhu J.G."/>
            <person name="Ruan X.D."/>
            <person name="Zhao L."/>
            <person name="Wei J.T."/>
            <person name="Ye R.Z."/>
            <person name="Que T.C."/>
            <person name="Du C.H."/>
            <person name="Zhou Y.H."/>
            <person name="Cheng J.X."/>
            <person name="Dai P.F."/>
            <person name="Guo W.B."/>
            <person name="Han X.H."/>
            <person name="Huang E.J."/>
            <person name="Li L.F."/>
            <person name="Wei W."/>
            <person name="Gao Y.C."/>
            <person name="Liu J.Z."/>
            <person name="Shao H.Z."/>
            <person name="Wang X."/>
            <person name="Wang C.C."/>
            <person name="Yang T.C."/>
            <person name="Huo Q.B."/>
            <person name="Li W."/>
            <person name="Chen H.Y."/>
            <person name="Chen S.E."/>
            <person name="Zhou L.G."/>
            <person name="Ni X.B."/>
            <person name="Tian J.H."/>
            <person name="Sheng Y."/>
            <person name="Liu T."/>
            <person name="Pan Y.S."/>
            <person name="Xia L.Y."/>
            <person name="Li J."/>
            <person name="Zhao F."/>
            <person name="Cao W.C."/>
        </authorList>
    </citation>
    <scope>NUCLEOTIDE SEQUENCE</scope>
    <source>
        <strain evidence="7">Rsan-2018</strain>
    </source>
</reference>
<comment type="caution">
    <text evidence="7">The sequence shown here is derived from an EMBL/GenBank/DDBJ whole genome shotgun (WGS) entry which is preliminary data.</text>
</comment>
<dbReference type="GO" id="GO:0016020">
    <property type="term" value="C:membrane"/>
    <property type="evidence" value="ECO:0007669"/>
    <property type="project" value="UniProtKB-SubCell"/>
</dbReference>
<dbReference type="Gene3D" id="1.20.1250.20">
    <property type="entry name" value="MFS general substrate transporter like domains"/>
    <property type="match status" value="2"/>
</dbReference>
<feature type="transmembrane region" description="Helical" evidence="5">
    <location>
        <begin position="57"/>
        <end position="78"/>
    </location>
</feature>
<keyword evidence="2 5" id="KW-0812">Transmembrane</keyword>
<keyword evidence="4 5" id="KW-0472">Membrane</keyword>